<evidence type="ECO:0000313" key="11">
    <source>
        <dbReference type="Proteomes" id="UP001156215"/>
    </source>
</evidence>
<evidence type="ECO:0000256" key="7">
    <source>
        <dbReference type="SAM" id="Phobius"/>
    </source>
</evidence>
<dbReference type="InterPro" id="IPR000160">
    <property type="entry name" value="GGDEF_dom"/>
</dbReference>
<name>A0A9E9LYH5_9BURK</name>
<dbReference type="RefSeq" id="WP_269308944.1">
    <property type="nucleotide sequence ID" value="NZ_CP098242.1"/>
</dbReference>
<dbReference type="GO" id="GO:0007165">
    <property type="term" value="P:signal transduction"/>
    <property type="evidence" value="ECO:0007669"/>
    <property type="project" value="UniProtKB-ARBA"/>
</dbReference>
<evidence type="ECO:0000313" key="10">
    <source>
        <dbReference type="EMBL" id="WAW09940.1"/>
    </source>
</evidence>
<dbReference type="PANTHER" id="PTHR45138:SF9">
    <property type="entry name" value="DIGUANYLATE CYCLASE DGCM-RELATED"/>
    <property type="match status" value="1"/>
</dbReference>
<organism evidence="10 11">
    <name type="scientific">Oxalobacter vibrioformis</name>
    <dbReference type="NCBI Taxonomy" id="933080"/>
    <lineage>
        <taxon>Bacteria</taxon>
        <taxon>Pseudomonadati</taxon>
        <taxon>Pseudomonadota</taxon>
        <taxon>Betaproteobacteria</taxon>
        <taxon>Burkholderiales</taxon>
        <taxon>Oxalobacteraceae</taxon>
        <taxon>Oxalobacter</taxon>
    </lineage>
</organism>
<evidence type="ECO:0000256" key="4">
    <source>
        <dbReference type="ARBA" id="ARBA00022989"/>
    </source>
</evidence>
<dbReference type="NCBIfam" id="TIGR00254">
    <property type="entry name" value="GGDEF"/>
    <property type="match status" value="1"/>
</dbReference>
<proteinExistence type="predicted"/>
<dbReference type="InterPro" id="IPR050469">
    <property type="entry name" value="Diguanylate_Cyclase"/>
</dbReference>
<dbReference type="GO" id="GO:0052621">
    <property type="term" value="F:diguanylate cyclase activity"/>
    <property type="evidence" value="ECO:0007669"/>
    <property type="project" value="UniProtKB-EC"/>
</dbReference>
<comment type="subcellular location">
    <subcellularLocation>
        <location evidence="1">Membrane</location>
    </subcellularLocation>
</comment>
<evidence type="ECO:0000259" key="9">
    <source>
        <dbReference type="PROSITE" id="PS50887"/>
    </source>
</evidence>
<evidence type="ECO:0000256" key="6">
    <source>
        <dbReference type="ARBA" id="ARBA00034247"/>
    </source>
</evidence>
<dbReference type="GO" id="GO:0016020">
    <property type="term" value="C:membrane"/>
    <property type="evidence" value="ECO:0007669"/>
    <property type="project" value="UniProtKB-SubCell"/>
</dbReference>
<gene>
    <name evidence="10" type="ORF">NB640_12070</name>
</gene>
<dbReference type="SUPFAM" id="SSF55073">
    <property type="entry name" value="Nucleotide cyclase"/>
    <property type="match status" value="1"/>
</dbReference>
<evidence type="ECO:0000259" key="8">
    <source>
        <dbReference type="PROSITE" id="PS50839"/>
    </source>
</evidence>
<evidence type="ECO:0000256" key="2">
    <source>
        <dbReference type="ARBA" id="ARBA00012528"/>
    </source>
</evidence>
<dbReference type="PROSITE" id="PS50887">
    <property type="entry name" value="GGDEF"/>
    <property type="match status" value="1"/>
</dbReference>
<evidence type="ECO:0000256" key="1">
    <source>
        <dbReference type="ARBA" id="ARBA00004370"/>
    </source>
</evidence>
<dbReference type="Pfam" id="PF00990">
    <property type="entry name" value="GGDEF"/>
    <property type="match status" value="1"/>
</dbReference>
<dbReference type="SMART" id="SM01079">
    <property type="entry name" value="CHASE"/>
    <property type="match status" value="1"/>
</dbReference>
<keyword evidence="4 7" id="KW-1133">Transmembrane helix</keyword>
<dbReference type="EMBL" id="CP098242">
    <property type="protein sequence ID" value="WAW09940.1"/>
    <property type="molecule type" value="Genomic_DNA"/>
</dbReference>
<dbReference type="CDD" id="cd01949">
    <property type="entry name" value="GGDEF"/>
    <property type="match status" value="1"/>
</dbReference>
<feature type="domain" description="CHASE" evidence="8">
    <location>
        <begin position="103"/>
        <end position="194"/>
    </location>
</feature>
<keyword evidence="5 7" id="KW-0472">Membrane</keyword>
<dbReference type="SMART" id="SM00267">
    <property type="entry name" value="GGDEF"/>
    <property type="match status" value="1"/>
</dbReference>
<feature type="transmembrane region" description="Helical" evidence="7">
    <location>
        <begin position="258"/>
        <end position="275"/>
    </location>
</feature>
<dbReference type="Proteomes" id="UP001156215">
    <property type="component" value="Chromosome"/>
</dbReference>
<sequence>MKTVRNPSRAAILTFLASFFLCAVLITFSIRHKSRVESMAMERVIGEKSARISEVLTRLLYKTQVLSTLAIENDGNIERFERVAPAIVDDPAILNIVIAPGGIVSHVYPLKGNEQVLGYDLFGEGEGNQEAILARERGQFVFAGPFNLVQGEKALVGRLPVWRKAAEGEKAFWGLVSVALKYPEAFAGTGLDDLKKAGFDYEIWRINPDTQERQVIVRSSREYVSSTGYIEMPLRILNAEWVFRILPVRAWYTWPENWILILAGIFISTLIALVVQNNHELRHIHNDLESMIQTDSLTGILNRKGLFDRLDGLITEKTAFQLCYIDLNYFKLINDIYGHHIGDYALVAFSRKMQEHLGENVIFSRISGDEFVLARIGDPLPVTQCDSFWAGVEADFTQPLFSAGSEAITLTFSRGIALFPDDGNTVDELICAADRKMYAAKNARYAVEKRRRHTDRFLP</sequence>
<dbReference type="InterPro" id="IPR043128">
    <property type="entry name" value="Rev_trsase/Diguanyl_cyclase"/>
</dbReference>
<dbReference type="KEGG" id="ovb:NB640_12070"/>
<feature type="domain" description="GGDEF" evidence="9">
    <location>
        <begin position="318"/>
        <end position="449"/>
    </location>
</feature>
<accession>A0A9E9LYH5</accession>
<keyword evidence="3 7" id="KW-0812">Transmembrane</keyword>
<evidence type="ECO:0000256" key="5">
    <source>
        <dbReference type="ARBA" id="ARBA00023136"/>
    </source>
</evidence>
<dbReference type="Gene3D" id="3.30.450.350">
    <property type="entry name" value="CHASE domain"/>
    <property type="match status" value="1"/>
</dbReference>
<dbReference type="EC" id="2.7.7.65" evidence="2"/>
<evidence type="ECO:0000256" key="3">
    <source>
        <dbReference type="ARBA" id="ARBA00022692"/>
    </source>
</evidence>
<keyword evidence="11" id="KW-1185">Reference proteome</keyword>
<dbReference type="Gene3D" id="3.30.70.270">
    <property type="match status" value="1"/>
</dbReference>
<reference evidence="10" key="1">
    <citation type="journal article" date="2022" name="Front. Microbiol.">
        <title>New perspectives on an old grouping: The genomic and phenotypic variability of Oxalobacter formigenes and the implications for calcium oxalate stone prevention.</title>
        <authorList>
            <person name="Chmiel J.A."/>
            <person name="Carr C."/>
            <person name="Stuivenberg G.A."/>
            <person name="Venema R."/>
            <person name="Chanyi R.M."/>
            <person name="Al K.F."/>
            <person name="Giguere D."/>
            <person name="Say H."/>
            <person name="Akouris P.P."/>
            <person name="Dominguez Romero S.A."/>
            <person name="Kwong A."/>
            <person name="Tai V."/>
            <person name="Koval S.F."/>
            <person name="Razvi H."/>
            <person name="Bjazevic J."/>
            <person name="Burton J.P."/>
        </authorList>
    </citation>
    <scope>NUCLEOTIDE SEQUENCE</scope>
    <source>
        <strain evidence="10">WoOx3</strain>
    </source>
</reference>
<dbReference type="InterPro" id="IPR029787">
    <property type="entry name" value="Nucleotide_cyclase"/>
</dbReference>
<comment type="catalytic activity">
    <reaction evidence="6">
        <text>2 GTP = 3',3'-c-di-GMP + 2 diphosphate</text>
        <dbReference type="Rhea" id="RHEA:24898"/>
        <dbReference type="ChEBI" id="CHEBI:33019"/>
        <dbReference type="ChEBI" id="CHEBI:37565"/>
        <dbReference type="ChEBI" id="CHEBI:58805"/>
        <dbReference type="EC" id="2.7.7.65"/>
    </reaction>
</comment>
<dbReference type="Pfam" id="PF03924">
    <property type="entry name" value="CHASE"/>
    <property type="match status" value="1"/>
</dbReference>
<protein>
    <recommendedName>
        <fullName evidence="2">diguanylate cyclase</fullName>
        <ecNumber evidence="2">2.7.7.65</ecNumber>
    </recommendedName>
</protein>
<dbReference type="PROSITE" id="PS50839">
    <property type="entry name" value="CHASE"/>
    <property type="match status" value="1"/>
</dbReference>
<dbReference type="PANTHER" id="PTHR45138">
    <property type="entry name" value="REGULATORY COMPONENTS OF SENSORY TRANSDUCTION SYSTEM"/>
    <property type="match status" value="1"/>
</dbReference>
<dbReference type="AlphaFoldDB" id="A0A9E9LYH5"/>
<dbReference type="InterPro" id="IPR006189">
    <property type="entry name" value="CHASE_dom"/>
</dbReference>
<dbReference type="InterPro" id="IPR042240">
    <property type="entry name" value="CHASE_sf"/>
</dbReference>